<dbReference type="Proteomes" id="UP000774617">
    <property type="component" value="Unassembled WGS sequence"/>
</dbReference>
<feature type="region of interest" description="Disordered" evidence="1">
    <location>
        <begin position="748"/>
        <end position="767"/>
    </location>
</feature>
<comment type="caution">
    <text evidence="2">The sequence shown here is derived from an EMBL/GenBank/DDBJ whole genome shotgun (WGS) entry which is preliminary data.</text>
</comment>
<name>A0ABQ8GCU7_9PEZI</name>
<protein>
    <submittedName>
        <fullName evidence="2">Uncharacterized protein</fullName>
    </submittedName>
</protein>
<accession>A0ABQ8GCU7</accession>
<reference evidence="2 3" key="1">
    <citation type="journal article" date="2021" name="Nat. Commun.">
        <title>Genetic determinants of endophytism in the Arabidopsis root mycobiome.</title>
        <authorList>
            <person name="Mesny F."/>
            <person name="Miyauchi S."/>
            <person name="Thiergart T."/>
            <person name="Pickel B."/>
            <person name="Atanasova L."/>
            <person name="Karlsson M."/>
            <person name="Huettel B."/>
            <person name="Barry K.W."/>
            <person name="Haridas S."/>
            <person name="Chen C."/>
            <person name="Bauer D."/>
            <person name="Andreopoulos W."/>
            <person name="Pangilinan J."/>
            <person name="LaButti K."/>
            <person name="Riley R."/>
            <person name="Lipzen A."/>
            <person name="Clum A."/>
            <person name="Drula E."/>
            <person name="Henrissat B."/>
            <person name="Kohler A."/>
            <person name="Grigoriev I.V."/>
            <person name="Martin F.M."/>
            <person name="Hacquard S."/>
        </authorList>
    </citation>
    <scope>NUCLEOTIDE SEQUENCE [LARGE SCALE GENOMIC DNA]</scope>
    <source>
        <strain evidence="2 3">MPI-SDFR-AT-0080</strain>
    </source>
</reference>
<gene>
    <name evidence="2" type="ORF">B0J12DRAFT_754562</name>
</gene>
<organism evidence="2 3">
    <name type="scientific">Macrophomina phaseolina</name>
    <dbReference type="NCBI Taxonomy" id="35725"/>
    <lineage>
        <taxon>Eukaryota</taxon>
        <taxon>Fungi</taxon>
        <taxon>Dikarya</taxon>
        <taxon>Ascomycota</taxon>
        <taxon>Pezizomycotina</taxon>
        <taxon>Dothideomycetes</taxon>
        <taxon>Dothideomycetes incertae sedis</taxon>
        <taxon>Botryosphaeriales</taxon>
        <taxon>Botryosphaeriaceae</taxon>
        <taxon>Macrophomina</taxon>
    </lineage>
</organism>
<dbReference type="EMBL" id="JAGTJR010000014">
    <property type="protein sequence ID" value="KAH7049368.1"/>
    <property type="molecule type" value="Genomic_DNA"/>
</dbReference>
<evidence type="ECO:0000256" key="1">
    <source>
        <dbReference type="SAM" id="MobiDB-lite"/>
    </source>
</evidence>
<proteinExistence type="predicted"/>
<keyword evidence="3" id="KW-1185">Reference proteome</keyword>
<dbReference type="PANTHER" id="PTHR40788">
    <property type="entry name" value="CLR5 DOMAIN-CONTAINING PROTEIN-RELATED"/>
    <property type="match status" value="1"/>
</dbReference>
<sequence length="876" mass="99457">MSPLRGSLHLTIISDHLRALFAFHAQHPDSTEYIRPTTPTFATLATWENVITITYSSASLGQVWISSKHKTAASLHQMETLRITLIYTAGAELHGATDKASVPVGTDSAKPSYTSVSTKASIASLFQESSGNCQGLERRQVVKLRAQQIFDLQDLLNRILQQHELTIRKRWSKKSVPKRAAALAGACADLPAERNRHLHKATNLVQQDTEVIMNSYLWPHLNVEDLTKGDNLTLFLNTRGHNPVCDFVVDDLNSFFAARNIGVIQTGSTDDVGYMLLHDQQSAETYGNEYTFLEDFTVKSAEDQELLDRHHTGKAVSHATGCMLLHVQEFTYRFLVACCLQIIPNIGAEAFLNTSAQTCVACCKPPKLKQKAPSGEHLSVAAKLIIRPYAGREKEDLDFAEQLILAKKNQVEDFLWLLRQDPGVFESSIPQYNQPGGKAKGRTEIRTRSEYAYRLREFVRSSYHALILWDAALKQLRTLQNIYGRYEDEIFTGSGPLPHEYSVELIIFMWTLRRIEIICAANIELLFETHDALKKVFQPPSEYDFRVRSLYSRDRIARMVGALTGPRMRKLFGAGTFVHEIDHVLQSHSSPALTAGIQKYLSDLAATSEVYRQIYLRHPLHECYHIAPRYRPITHEEGEERVRSMCKHTNLFICGPETLLFNDLSAFESGVPEKGKFAYPIDQPSSPGNIDAMIAAEQRLDAFWNHADDWFWTKAHDFMGQSANSESLSGNRDRGGLRQLLKDHFGRPRDIQRTDGPLPRRRKRFPPATEPYRLPLRGYRVVRALFHAPRPHEQAPDVAWRDVVFLMTSMGFAALKLGAGGWFFSAKVENTSRVMVLQEEFGKKEGEKLSALKLREIRRRVEYHFGWRMELFSSAK</sequence>
<dbReference type="PANTHER" id="PTHR40788:SF2">
    <property type="entry name" value="CLR5 DOMAIN-CONTAINING PROTEIN"/>
    <property type="match status" value="1"/>
</dbReference>
<evidence type="ECO:0000313" key="3">
    <source>
        <dbReference type="Proteomes" id="UP000774617"/>
    </source>
</evidence>
<evidence type="ECO:0000313" key="2">
    <source>
        <dbReference type="EMBL" id="KAH7049368.1"/>
    </source>
</evidence>